<evidence type="ECO:0000313" key="2">
    <source>
        <dbReference type="Proteomes" id="UP001500889"/>
    </source>
</evidence>
<dbReference type="EMBL" id="AP029263">
    <property type="protein sequence ID" value="BFF90643.1"/>
    <property type="molecule type" value="Genomic_DNA"/>
</dbReference>
<dbReference type="AlphaFoldDB" id="A0AAU9EUI1"/>
<proteinExistence type="predicted"/>
<evidence type="ECO:0000313" key="1">
    <source>
        <dbReference type="EMBL" id="BFF90643.1"/>
    </source>
</evidence>
<organism evidence="1 2">
    <name type="scientific">Drosophila madeirensis</name>
    <name type="common">Fruit fly</name>
    <dbReference type="NCBI Taxonomy" id="30013"/>
    <lineage>
        <taxon>Eukaryota</taxon>
        <taxon>Metazoa</taxon>
        <taxon>Ecdysozoa</taxon>
        <taxon>Arthropoda</taxon>
        <taxon>Hexapoda</taxon>
        <taxon>Insecta</taxon>
        <taxon>Pterygota</taxon>
        <taxon>Neoptera</taxon>
        <taxon>Endopterygota</taxon>
        <taxon>Diptera</taxon>
        <taxon>Brachycera</taxon>
        <taxon>Muscomorpha</taxon>
        <taxon>Ephydroidea</taxon>
        <taxon>Drosophilidae</taxon>
        <taxon>Drosophila</taxon>
        <taxon>Sophophora</taxon>
    </lineage>
</organism>
<gene>
    <name evidence="1" type="ORF">DMAD_09131</name>
</gene>
<reference evidence="1 2" key="1">
    <citation type="submission" date="2024-02" db="EMBL/GenBank/DDBJ databases">
        <title>A chromosome-level genome assembly of Drosophila madeirensis, a fruit fly species endemic to Madeira island.</title>
        <authorList>
            <person name="Tomihara K."/>
            <person name="Llopart A."/>
            <person name="Yamamoto D."/>
        </authorList>
    </citation>
    <scope>NUCLEOTIDE SEQUENCE [LARGE SCALE GENOMIC DNA]</scope>
    <source>
        <strain evidence="1 2">RF1</strain>
    </source>
</reference>
<accession>A0AAU9EUI1</accession>
<keyword evidence="2" id="KW-1185">Reference proteome</keyword>
<dbReference type="Proteomes" id="UP001500889">
    <property type="component" value="Chromosome O"/>
</dbReference>
<protein>
    <submittedName>
        <fullName evidence="1">Uncharacterized protein</fullName>
    </submittedName>
</protein>
<sequence>MNTDTSVLSFLSNLCESKPDLRKHMEQFEASLAKYTEINEKMSQHYNPLIWRAESESAAMAETQTEDKKKSATNLRNTLIKSMVFASKGFDCLQAKLNIPELNAMDRRGTLNAEQILETLAVLPTDVPPENGFPGFTELFEELKVLEEPMDLSKPDSA</sequence>
<name>A0AAU9EUI1_DROMD</name>